<evidence type="ECO:0000313" key="3">
    <source>
        <dbReference type="EMBL" id="SLM31670.1"/>
    </source>
</evidence>
<accession>A0A1W1HGT1</accession>
<dbReference type="Pfam" id="PF03961">
    <property type="entry name" value="FapA"/>
    <property type="match status" value="1"/>
</dbReference>
<sequence>MYGIVDNKKIDSFIESDIFYKKAFKIAEGNAPEQTQNATIKYFFPRHRLKAGTIREDGTMDFRERGDIPQVEKGTVLAVKKSAVEGKVGKNIYNDTVRVKPARDIRLKAGKGTVLSEDRLKITAAVSGHPKLARDGTIFVYESFVVQGDVDYETGNIDYQGDVIIRGCIQNGFKVKGNNIKAQSIDGATVLAEGNVTIDQGINEANISARGMLNAKFIQNSDITCLGDVTTERELVESKINSNGICTIKGVVINSKIAAKMGVYARQIGMEKAPASTVRVGIDTFAEKDLEIIGETLAKKENEQNQLREIIAESHGNIYTAEAKIMRVSETKEQHDDERMDLLSKISAIDGNANEGKNKQAQMQAALKRLIKTGEEINQTITLCRDSIREMKQKISESEQMMEKNSREITRLLDERHNLIKWLENNPGFSIVKVEGKLMAGTRVYGRYCDKTIENSISAAVIKEEQINRTVRENEPGVWKLYITRI</sequence>
<proteinExistence type="predicted"/>
<dbReference type="STRING" id="1246637.MTBBW1_410025"/>
<feature type="coiled-coil region" evidence="1">
    <location>
        <begin position="388"/>
        <end position="415"/>
    </location>
</feature>
<dbReference type="Pfam" id="PF20250">
    <property type="entry name" value="FapA_N"/>
    <property type="match status" value="1"/>
</dbReference>
<dbReference type="InterPro" id="IPR046865">
    <property type="entry name" value="FapA_b_solenoid"/>
</dbReference>
<protein>
    <recommendedName>
        <fullName evidence="2">Flagellar Assembly Protein A N-terminal region domain-containing protein</fullName>
    </recommendedName>
</protein>
<organism evidence="3 4">
    <name type="scientific">Desulfamplus magnetovallimortis</name>
    <dbReference type="NCBI Taxonomy" id="1246637"/>
    <lineage>
        <taxon>Bacteria</taxon>
        <taxon>Pseudomonadati</taxon>
        <taxon>Thermodesulfobacteriota</taxon>
        <taxon>Desulfobacteria</taxon>
        <taxon>Desulfobacterales</taxon>
        <taxon>Desulfobacteraceae</taxon>
        <taxon>Desulfamplus</taxon>
    </lineage>
</organism>
<feature type="domain" description="Flagellar Assembly Protein A N-terminal region" evidence="2">
    <location>
        <begin position="5"/>
        <end position="133"/>
    </location>
</feature>
<dbReference type="Proteomes" id="UP000191931">
    <property type="component" value="Unassembled WGS sequence"/>
</dbReference>
<dbReference type="AlphaFoldDB" id="A0A1W1HGT1"/>
<dbReference type="PANTHER" id="PTHR38032">
    <property type="entry name" value="POLYMERASE-RELATED"/>
    <property type="match status" value="1"/>
</dbReference>
<evidence type="ECO:0000259" key="2">
    <source>
        <dbReference type="Pfam" id="PF20250"/>
    </source>
</evidence>
<reference evidence="3 4" key="1">
    <citation type="submission" date="2017-03" db="EMBL/GenBank/DDBJ databases">
        <authorList>
            <person name="Afonso C.L."/>
            <person name="Miller P.J."/>
            <person name="Scott M.A."/>
            <person name="Spackman E."/>
            <person name="Goraichik I."/>
            <person name="Dimitrov K.M."/>
            <person name="Suarez D.L."/>
            <person name="Swayne D.E."/>
        </authorList>
    </citation>
    <scope>NUCLEOTIDE SEQUENCE [LARGE SCALE GENOMIC DNA]</scope>
    <source>
        <strain evidence="3">PRJEB14757</strain>
    </source>
</reference>
<keyword evidence="1" id="KW-0175">Coiled coil</keyword>
<dbReference type="InterPro" id="IPR005646">
    <property type="entry name" value="FapA"/>
</dbReference>
<keyword evidence="4" id="KW-1185">Reference proteome</keyword>
<name>A0A1W1HGT1_9BACT</name>
<evidence type="ECO:0000313" key="4">
    <source>
        <dbReference type="Proteomes" id="UP000191931"/>
    </source>
</evidence>
<dbReference type="PANTHER" id="PTHR38032:SF1">
    <property type="entry name" value="RNA-BINDING PROTEIN KHPB N-TERMINAL DOMAIN-CONTAINING PROTEIN"/>
    <property type="match status" value="1"/>
</dbReference>
<gene>
    <name evidence="3" type="ORF">MTBBW1_410025</name>
</gene>
<dbReference type="EMBL" id="FWEV01000283">
    <property type="protein sequence ID" value="SLM31670.1"/>
    <property type="molecule type" value="Genomic_DNA"/>
</dbReference>
<dbReference type="InterPro" id="IPR046866">
    <property type="entry name" value="FapA_N"/>
</dbReference>
<evidence type="ECO:0000256" key="1">
    <source>
        <dbReference type="SAM" id="Coils"/>
    </source>
</evidence>